<accession>A0A232M559</accession>
<dbReference type="Proteomes" id="UP000243515">
    <property type="component" value="Unassembled WGS sequence"/>
</dbReference>
<dbReference type="GO" id="GO:0072659">
    <property type="term" value="P:protein localization to plasma membrane"/>
    <property type="evidence" value="ECO:0007669"/>
    <property type="project" value="TreeGrafter"/>
</dbReference>
<dbReference type="Pfam" id="PF01284">
    <property type="entry name" value="MARVEL"/>
    <property type="match status" value="1"/>
</dbReference>
<evidence type="ECO:0000256" key="2">
    <source>
        <dbReference type="ARBA" id="ARBA00022692"/>
    </source>
</evidence>
<feature type="transmembrane region" description="Helical" evidence="5">
    <location>
        <begin position="71"/>
        <end position="95"/>
    </location>
</feature>
<reference evidence="7 8" key="1">
    <citation type="journal article" date="2015" name="Environ. Microbiol.">
        <title>Metagenome sequence of Elaphomyces granulatus from sporocarp tissue reveals Ascomycota ectomycorrhizal fingerprints of genome expansion and a Proteobacteria-rich microbiome.</title>
        <authorList>
            <person name="Quandt C.A."/>
            <person name="Kohler A."/>
            <person name="Hesse C.N."/>
            <person name="Sharpton T.J."/>
            <person name="Martin F."/>
            <person name="Spatafora J.W."/>
        </authorList>
    </citation>
    <scope>NUCLEOTIDE SEQUENCE [LARGE SCALE GENOMIC DNA]</scope>
    <source>
        <strain evidence="7 8">OSC145934</strain>
    </source>
</reference>
<dbReference type="PANTHER" id="PTHR28165">
    <property type="entry name" value="NON-CLASSICAL EXPORT PROTEIN 2-RELATED"/>
    <property type="match status" value="1"/>
</dbReference>
<feature type="transmembrane region" description="Helical" evidence="5">
    <location>
        <begin position="12"/>
        <end position="34"/>
    </location>
</feature>
<sequence length="173" mass="18382">MAFRAAGVGLRGLEFVFTLLVVALVGHIISQAFAGNPASVNYAMFASVFSLLTLFYLTPATWNENIAGHPLILVVIDLLNVIFTLTAGIALAAGLHGVHSCGNTVYLAVNEVTNGSFNPGARCHEAQAATAFLWFAWACYTTSLVLSVLDARSNTDLSARPIIRRKGPAMSQV</sequence>
<evidence type="ECO:0000256" key="4">
    <source>
        <dbReference type="ARBA" id="ARBA00023136"/>
    </source>
</evidence>
<comment type="subcellular location">
    <subcellularLocation>
        <location evidence="1">Membrane</location>
        <topology evidence="1">Multi-pass membrane protein</topology>
    </subcellularLocation>
</comment>
<evidence type="ECO:0000256" key="3">
    <source>
        <dbReference type="ARBA" id="ARBA00022989"/>
    </source>
</evidence>
<proteinExistence type="predicted"/>
<evidence type="ECO:0000313" key="8">
    <source>
        <dbReference type="Proteomes" id="UP000243515"/>
    </source>
</evidence>
<dbReference type="AlphaFoldDB" id="A0A232M559"/>
<name>A0A232M559_9EURO</name>
<dbReference type="InterPro" id="IPR008253">
    <property type="entry name" value="Marvel"/>
</dbReference>
<dbReference type="GO" id="GO:0005886">
    <property type="term" value="C:plasma membrane"/>
    <property type="evidence" value="ECO:0007669"/>
    <property type="project" value="TreeGrafter"/>
</dbReference>
<dbReference type="GO" id="GO:0032126">
    <property type="term" value="C:eisosome"/>
    <property type="evidence" value="ECO:0007669"/>
    <property type="project" value="TreeGrafter"/>
</dbReference>
<dbReference type="OrthoDB" id="5423111at2759"/>
<evidence type="ECO:0000256" key="5">
    <source>
        <dbReference type="SAM" id="Phobius"/>
    </source>
</evidence>
<evidence type="ECO:0000313" key="7">
    <source>
        <dbReference type="EMBL" id="OXV11516.1"/>
    </source>
</evidence>
<keyword evidence="8" id="KW-1185">Reference proteome</keyword>
<keyword evidence="2 5" id="KW-0812">Transmembrane</keyword>
<keyword evidence="3 5" id="KW-1133">Transmembrane helix</keyword>
<evidence type="ECO:0000256" key="1">
    <source>
        <dbReference type="ARBA" id="ARBA00004141"/>
    </source>
</evidence>
<dbReference type="PANTHER" id="PTHR28165:SF1">
    <property type="entry name" value="NON-CLASSICAL EXPORT PROTEIN 2-RELATED"/>
    <property type="match status" value="1"/>
</dbReference>
<gene>
    <name evidence="7" type="ORF">Egran_00723</name>
</gene>
<comment type="caution">
    <text evidence="7">The sequence shown here is derived from an EMBL/GenBank/DDBJ whole genome shotgun (WGS) entry which is preliminary data.</text>
</comment>
<organism evidence="7 8">
    <name type="scientific">Elaphomyces granulatus</name>
    <dbReference type="NCBI Taxonomy" id="519963"/>
    <lineage>
        <taxon>Eukaryota</taxon>
        <taxon>Fungi</taxon>
        <taxon>Dikarya</taxon>
        <taxon>Ascomycota</taxon>
        <taxon>Pezizomycotina</taxon>
        <taxon>Eurotiomycetes</taxon>
        <taxon>Eurotiomycetidae</taxon>
        <taxon>Eurotiales</taxon>
        <taxon>Elaphomycetaceae</taxon>
        <taxon>Elaphomyces</taxon>
    </lineage>
</organism>
<feature type="domain" description="MARVEL" evidence="6">
    <location>
        <begin position="8"/>
        <end position="146"/>
    </location>
</feature>
<dbReference type="GO" id="GO:0070941">
    <property type="term" value="P:eisosome assembly"/>
    <property type="evidence" value="ECO:0007669"/>
    <property type="project" value="TreeGrafter"/>
</dbReference>
<dbReference type="EMBL" id="NPHW01002444">
    <property type="protein sequence ID" value="OXV11516.1"/>
    <property type="molecule type" value="Genomic_DNA"/>
</dbReference>
<dbReference type="InterPro" id="IPR052649">
    <property type="entry name" value="NCE102-like"/>
</dbReference>
<evidence type="ECO:0000259" key="6">
    <source>
        <dbReference type="Pfam" id="PF01284"/>
    </source>
</evidence>
<keyword evidence="4 5" id="KW-0472">Membrane</keyword>
<protein>
    <recommendedName>
        <fullName evidence="6">MARVEL domain-containing protein</fullName>
    </recommendedName>
</protein>
<feature type="transmembrane region" description="Helical" evidence="5">
    <location>
        <begin position="40"/>
        <end position="59"/>
    </location>
</feature>